<dbReference type="InterPro" id="IPR003356">
    <property type="entry name" value="DNA_methylase_A-5"/>
</dbReference>
<proteinExistence type="inferred from homology"/>
<dbReference type="REBASE" id="51851">
    <property type="entry name" value="M.Pan14505ORF2687P"/>
</dbReference>
<feature type="domain" description="DNA methylase adenine-specific" evidence="9">
    <location>
        <begin position="180"/>
        <end position="483"/>
    </location>
</feature>
<keyword evidence="8" id="KW-0175">Coiled coil</keyword>
<dbReference type="InterPro" id="IPR022749">
    <property type="entry name" value="D12N6_MeTrfase_N"/>
</dbReference>
<evidence type="ECO:0000256" key="3">
    <source>
        <dbReference type="ARBA" id="ARBA00022603"/>
    </source>
</evidence>
<dbReference type="GO" id="GO:0003677">
    <property type="term" value="F:DNA binding"/>
    <property type="evidence" value="ECO:0007669"/>
    <property type="project" value="InterPro"/>
</dbReference>
<dbReference type="PANTHER" id="PTHR42933:SF1">
    <property type="entry name" value="SITE-SPECIFIC DNA-METHYLTRANSFERASE (ADENINE-SPECIFIC)"/>
    <property type="match status" value="1"/>
</dbReference>
<dbReference type="Proteomes" id="UP000004725">
    <property type="component" value="Unassembled WGS sequence"/>
</dbReference>
<accession>A0AA87LSJ7</accession>
<evidence type="ECO:0000313" key="12">
    <source>
        <dbReference type="Proteomes" id="UP000004725"/>
    </source>
</evidence>
<comment type="caution">
    <text evidence="11">The sequence shown here is derived from an EMBL/GenBank/DDBJ whole genome shotgun (WGS) entry which is preliminary data.</text>
</comment>
<keyword evidence="5" id="KW-0949">S-adenosyl-L-methionine</keyword>
<gene>
    <name evidence="11" type="ORF">A1A1_02687</name>
</gene>
<evidence type="ECO:0000259" key="10">
    <source>
        <dbReference type="Pfam" id="PF12161"/>
    </source>
</evidence>
<evidence type="ECO:0000256" key="6">
    <source>
        <dbReference type="ARBA" id="ARBA00022747"/>
    </source>
</evidence>
<evidence type="ECO:0000256" key="1">
    <source>
        <dbReference type="ARBA" id="ARBA00006594"/>
    </source>
</evidence>
<keyword evidence="3" id="KW-0489">Methyltransferase</keyword>
<comment type="catalytic activity">
    <reaction evidence="7">
        <text>a 2'-deoxyadenosine in DNA + S-adenosyl-L-methionine = an N(6)-methyl-2'-deoxyadenosine in DNA + S-adenosyl-L-homocysteine + H(+)</text>
        <dbReference type="Rhea" id="RHEA:15197"/>
        <dbReference type="Rhea" id="RHEA-COMP:12418"/>
        <dbReference type="Rhea" id="RHEA-COMP:12419"/>
        <dbReference type="ChEBI" id="CHEBI:15378"/>
        <dbReference type="ChEBI" id="CHEBI:57856"/>
        <dbReference type="ChEBI" id="CHEBI:59789"/>
        <dbReference type="ChEBI" id="CHEBI:90615"/>
        <dbReference type="ChEBI" id="CHEBI:90616"/>
        <dbReference type="EC" id="2.1.1.72"/>
    </reaction>
</comment>
<evidence type="ECO:0000313" key="11">
    <source>
        <dbReference type="EMBL" id="EIM07963.1"/>
    </source>
</evidence>
<dbReference type="AlphaFoldDB" id="A0AA87LSJ7"/>
<evidence type="ECO:0000256" key="7">
    <source>
        <dbReference type="ARBA" id="ARBA00047942"/>
    </source>
</evidence>
<dbReference type="EC" id="2.1.1.72" evidence="2"/>
<dbReference type="InterPro" id="IPR002052">
    <property type="entry name" value="DNA_methylase_N6_adenine_CS"/>
</dbReference>
<sequence>MTTSEKQRQQQAELHKKLWTMANDLRGQMEAYDFKNYILGLIFYRYLSEKTEARIAKLLEEDNISYEDAWKDEEYREGLIETLLEEIGFVIEPEYLFSSMVTEIPKGDKGKFDVELLHKAIKAIEESTLGTESQQDFEHLFDDMDLTSTKLGRDVKSRSKLIAKIILSINDIPFLHDDVDIDVLGDAYEYLISQFAANAGKKAGEFYTPQQVSKILAKIVTHEKSDLKNVYDPTCGSGSLMLRVAKESNVRLFYGQELTTTTFNLARMNMLLHDLRYTDFDIQNEDTLENPKHVDMRFEAVVANPPYSANWSADAKYLDDERFSDYGRLAPKSKADFAFVQHMIHQLDDNGTMAVVLPHGVLFRGGAEGVIRQFLIEEKNYLDAVIGLPANVFFGTSIPTCVLVFKKTRKVDANVIFIDASNEFEKGKNQNNLTDENVDKIVGTYKSRESIERYSYAASLEEIKENDYNLNIPRYVDTFVEEEPVDLEAVQVRLKEIDKEIEEIDQELEEYFKELGVGLSERTSVEI</sequence>
<comment type="similarity">
    <text evidence="1">Belongs to the N(4)/N(6)-methyltransferase family.</text>
</comment>
<dbReference type="Gene3D" id="3.40.50.150">
    <property type="entry name" value="Vaccinia Virus protein VP39"/>
    <property type="match status" value="1"/>
</dbReference>
<dbReference type="GO" id="GO:0009307">
    <property type="term" value="P:DNA restriction-modification system"/>
    <property type="evidence" value="ECO:0007669"/>
    <property type="project" value="UniProtKB-KW"/>
</dbReference>
<dbReference type="SUPFAM" id="SSF53335">
    <property type="entry name" value="S-adenosyl-L-methionine-dependent methyltransferases"/>
    <property type="match status" value="1"/>
</dbReference>
<feature type="domain" description="N6 adenine-specific DNA methyltransferase N-terminal" evidence="10">
    <location>
        <begin position="14"/>
        <end position="166"/>
    </location>
</feature>
<dbReference type="GO" id="GO:0008170">
    <property type="term" value="F:N-methyltransferase activity"/>
    <property type="evidence" value="ECO:0007669"/>
    <property type="project" value="InterPro"/>
</dbReference>
<dbReference type="GO" id="GO:0009007">
    <property type="term" value="F:site-specific DNA-methyltransferase (adenine-specific) activity"/>
    <property type="evidence" value="ECO:0007669"/>
    <property type="project" value="UniProtKB-EC"/>
</dbReference>
<evidence type="ECO:0000256" key="8">
    <source>
        <dbReference type="SAM" id="Coils"/>
    </source>
</evidence>
<evidence type="ECO:0000256" key="4">
    <source>
        <dbReference type="ARBA" id="ARBA00022679"/>
    </source>
</evidence>
<organism evidence="11 12">
    <name type="scientific">Planococcus antarcticus DSM 14505</name>
    <dbReference type="NCBI Taxonomy" id="1185653"/>
    <lineage>
        <taxon>Bacteria</taxon>
        <taxon>Bacillati</taxon>
        <taxon>Bacillota</taxon>
        <taxon>Bacilli</taxon>
        <taxon>Bacillales</taxon>
        <taxon>Caryophanaceae</taxon>
        <taxon>Planococcus</taxon>
    </lineage>
</organism>
<dbReference type="PANTHER" id="PTHR42933">
    <property type="entry name" value="SLR6095 PROTEIN"/>
    <property type="match status" value="1"/>
</dbReference>
<name>A0AA87LSJ7_9BACL</name>
<dbReference type="Pfam" id="PF12161">
    <property type="entry name" value="HsdM_N"/>
    <property type="match status" value="1"/>
</dbReference>
<dbReference type="InterPro" id="IPR029063">
    <property type="entry name" value="SAM-dependent_MTases_sf"/>
</dbReference>
<feature type="coiled-coil region" evidence="8">
    <location>
        <begin position="487"/>
        <end position="514"/>
    </location>
</feature>
<dbReference type="Pfam" id="PF02384">
    <property type="entry name" value="N6_Mtase"/>
    <property type="match status" value="1"/>
</dbReference>
<dbReference type="Gene3D" id="1.20.1260.30">
    <property type="match status" value="1"/>
</dbReference>
<protein>
    <recommendedName>
        <fullName evidence="2">site-specific DNA-methyltransferase (adenine-specific)</fullName>
        <ecNumber evidence="2">2.1.1.72</ecNumber>
    </recommendedName>
</protein>
<dbReference type="RefSeq" id="WP_006828553.1">
    <property type="nucleotide sequence ID" value="NZ_AJYB01000010.1"/>
</dbReference>
<reference evidence="11 12" key="1">
    <citation type="journal article" date="2012" name="J. Bacteriol.">
        <title>Genome Sequence of the Antarctic Psychrophile Bacterium Planococcus antarcticus DSM 14505.</title>
        <authorList>
            <person name="Margolles A."/>
            <person name="Gueimonde M."/>
            <person name="Sanchez B."/>
        </authorList>
    </citation>
    <scope>NUCLEOTIDE SEQUENCE [LARGE SCALE GENOMIC DNA]</scope>
    <source>
        <strain evidence="11 12">DSM 14505</strain>
    </source>
</reference>
<dbReference type="InterPro" id="IPR004546">
    <property type="entry name" value="Restrct_endonuc_T1M"/>
</dbReference>
<dbReference type="NCBIfam" id="TIGR00497">
    <property type="entry name" value="hsdM"/>
    <property type="match status" value="1"/>
</dbReference>
<keyword evidence="4" id="KW-0808">Transferase</keyword>
<dbReference type="GO" id="GO:0032259">
    <property type="term" value="P:methylation"/>
    <property type="evidence" value="ECO:0007669"/>
    <property type="project" value="UniProtKB-KW"/>
</dbReference>
<dbReference type="PROSITE" id="PS00092">
    <property type="entry name" value="N6_MTASE"/>
    <property type="match status" value="1"/>
</dbReference>
<evidence type="ECO:0000256" key="2">
    <source>
        <dbReference type="ARBA" id="ARBA00011900"/>
    </source>
</evidence>
<dbReference type="InterPro" id="IPR051537">
    <property type="entry name" value="DNA_Adenine_Mtase"/>
</dbReference>
<dbReference type="EMBL" id="AJYB01000010">
    <property type="protein sequence ID" value="EIM07963.1"/>
    <property type="molecule type" value="Genomic_DNA"/>
</dbReference>
<evidence type="ECO:0000259" key="9">
    <source>
        <dbReference type="Pfam" id="PF02384"/>
    </source>
</evidence>
<dbReference type="PRINTS" id="PR00507">
    <property type="entry name" value="N12N6MTFRASE"/>
</dbReference>
<evidence type="ECO:0000256" key="5">
    <source>
        <dbReference type="ARBA" id="ARBA00022691"/>
    </source>
</evidence>
<keyword evidence="6" id="KW-0680">Restriction system</keyword>
<dbReference type="InterPro" id="IPR038333">
    <property type="entry name" value="T1MK-like_N_sf"/>
</dbReference>